<evidence type="ECO:0008006" key="7">
    <source>
        <dbReference type="Google" id="ProtNLM"/>
    </source>
</evidence>
<dbReference type="AlphaFoldDB" id="A0A4Y8PUG0"/>
<evidence type="ECO:0000256" key="1">
    <source>
        <dbReference type="ARBA" id="ARBA00004613"/>
    </source>
</evidence>
<evidence type="ECO:0000313" key="6">
    <source>
        <dbReference type="Proteomes" id="UP000298246"/>
    </source>
</evidence>
<dbReference type="EMBL" id="MYFO01000033">
    <property type="protein sequence ID" value="TFE84567.1"/>
    <property type="molecule type" value="Genomic_DNA"/>
</dbReference>
<comment type="subcellular location">
    <subcellularLocation>
        <location evidence="1">Secreted</location>
    </subcellularLocation>
</comment>
<dbReference type="RefSeq" id="WP_134755930.1">
    <property type="nucleotide sequence ID" value="NZ_MYFO02000018.1"/>
</dbReference>
<protein>
    <recommendedName>
        <fullName evidence="7">Tox-PL domain-containing protein</fullName>
    </recommendedName>
</protein>
<organism evidence="5 6">
    <name type="scientific">Paenibacillus athensensis</name>
    <dbReference type="NCBI Taxonomy" id="1967502"/>
    <lineage>
        <taxon>Bacteria</taxon>
        <taxon>Bacillati</taxon>
        <taxon>Bacillota</taxon>
        <taxon>Bacilli</taxon>
        <taxon>Bacillales</taxon>
        <taxon>Paenibacillaceae</taxon>
        <taxon>Paenibacillus</taxon>
    </lineage>
</organism>
<dbReference type="Proteomes" id="UP000298246">
    <property type="component" value="Unassembled WGS sequence"/>
</dbReference>
<evidence type="ECO:0000313" key="5">
    <source>
        <dbReference type="EMBL" id="TFE84567.1"/>
    </source>
</evidence>
<proteinExistence type="predicted"/>
<name>A0A4Y8PUG0_9BACL</name>
<evidence type="ECO:0000259" key="4">
    <source>
        <dbReference type="Pfam" id="PF15644"/>
    </source>
</evidence>
<evidence type="ECO:0000256" key="2">
    <source>
        <dbReference type="ARBA" id="ARBA00022525"/>
    </source>
</evidence>
<dbReference type="GO" id="GO:0005576">
    <property type="term" value="C:extracellular region"/>
    <property type="evidence" value="ECO:0007669"/>
    <property type="project" value="UniProtKB-SubCell"/>
</dbReference>
<keyword evidence="2" id="KW-0964">Secreted</keyword>
<feature type="domain" description="Tox-PL" evidence="4">
    <location>
        <begin position="422"/>
        <end position="517"/>
    </location>
</feature>
<dbReference type="Pfam" id="PF14449">
    <property type="entry name" value="PT-TG"/>
    <property type="match status" value="1"/>
</dbReference>
<sequence length="533" mass="58574">MSISGLKVDVDVIRSLTQDASRQTGKLAEVRSGVGLLVYGLEGGVSARRGISSRINKAQRDVDSLQQRLTSLYACIREATDRYQQAEDGLAGRARDFMERRSLPSSYPDIPGLDWSKVPDNMKQQLLDSIANAEQQKYQIPGLDWDKVPANLRDQLRASIDQAAQQRAYLPAEEPQPQPVSLAERTPAEFKAMVGGYEREHAGSNDVYYIDEHGKRTLIDFDNLQALMAEFNRTGANYHPGDILMMMPVDYTKFFQYAVEQGYDPRTFLPLNPQDRDAMLGYVIGRKVFEEESRQKARAWESLVLDLTPIVGSIKAVIDLSTGKDSVTGHELDGWDYGIAGAGILAPVVAKPIAKGISKGVKAVFGTEEAVKDGARVAELGNGIGSAYDHVYTSIRPVEEVFPELKNINPHYVEDASPGINTNCTSCANATHSRLSGTDLEAIAQNMKGYGYHNDLLPSSPWGFEKPSSVSEVIEQVSKKSDGFTAPVVIHQGNILHVINVINKNGEVIFIDSQIGKIVELDPKLILELGKPN</sequence>
<accession>A0A4Y8PUG0</accession>
<dbReference type="OrthoDB" id="2667112at2"/>
<gene>
    <name evidence="5" type="ORF">B5M42_19635</name>
</gene>
<comment type="caution">
    <text evidence="5">The sequence shown here is derived from an EMBL/GenBank/DDBJ whole genome shotgun (WGS) entry which is preliminary data.</text>
</comment>
<dbReference type="Pfam" id="PF15644">
    <property type="entry name" value="Gln_amidase"/>
    <property type="match status" value="1"/>
</dbReference>
<dbReference type="InterPro" id="IPR028908">
    <property type="entry name" value="Tox-PL_dom"/>
</dbReference>
<reference evidence="5 6" key="1">
    <citation type="submission" date="2017-03" db="EMBL/GenBank/DDBJ databases">
        <title>Isolation of Levoglucosan Utilizing Bacteria.</title>
        <authorList>
            <person name="Arya A.S."/>
        </authorList>
    </citation>
    <scope>NUCLEOTIDE SEQUENCE [LARGE SCALE GENOMIC DNA]</scope>
    <source>
        <strain evidence="5 6">MEC069</strain>
    </source>
</reference>
<dbReference type="InterPro" id="IPR027797">
    <property type="entry name" value="PT-TG_dom"/>
</dbReference>
<feature type="domain" description="Pre-toxin TG" evidence="3">
    <location>
        <begin position="302"/>
        <end position="362"/>
    </location>
</feature>
<keyword evidence="6" id="KW-1185">Reference proteome</keyword>
<evidence type="ECO:0000259" key="3">
    <source>
        <dbReference type="Pfam" id="PF14449"/>
    </source>
</evidence>